<evidence type="ECO:0000313" key="6">
    <source>
        <dbReference type="Proteomes" id="UP000292362"/>
    </source>
</evidence>
<dbReference type="Gene3D" id="3.40.50.150">
    <property type="entry name" value="Vaccinia Virus protein VP39"/>
    <property type="match status" value="1"/>
</dbReference>
<dbReference type="SUPFAM" id="SSF53335">
    <property type="entry name" value="S-adenosyl-L-methionine-dependent methyltransferases"/>
    <property type="match status" value="1"/>
</dbReference>
<gene>
    <name evidence="5" type="ORF">CWI37_0131p0050</name>
</gene>
<sequence length="406" mass="45918">MSHFESQKVHTFYKNNHTHFSNTRYTIWPYIRTFLSTTYNPTHLILDNGCGNGRCIMYNNIIGMDYSRELLQHITKGNSSRDSSVYGSGSDGYGSGSMYGSGSRDISRDISNKDNNYISNTNISNTKDNISNTKDNSTSNPSTINPTTYNPSTNNKTNNNFPSPLDLLRGDCLYIPFKNNTYNIIISIAVLHHISTLERRIIFLKEIYRILKYKGICLIGVWSIKHRNNKRFIECSGVGGSVGECGSDKGYVNTSNTIRDTTDNIKDNTIRDIKDIKDIKDTTDTKDNNNISNIKDTKDNNNISNIKDIPFSYGDVYATWNNVSVRYVHLFNIKELCDMCVSVGFTIEENKEVRGVSIEEVIEEHETLYVRIRNSSRVRKVLVVGLGSKRVLVVGLGKGVSSRVRK</sequence>
<feature type="region of interest" description="Disordered" evidence="3">
    <location>
        <begin position="117"/>
        <end position="158"/>
    </location>
</feature>
<protein>
    <submittedName>
        <fullName evidence="5">Putative methyltransferase</fullName>
    </submittedName>
</protein>
<name>A0A4Q9L9Q4_9MICR</name>
<dbReference type="GO" id="GO:0006400">
    <property type="term" value="P:tRNA modification"/>
    <property type="evidence" value="ECO:0007669"/>
    <property type="project" value="UniProtKB-ARBA"/>
</dbReference>
<accession>A0A4Q9L9Q4</accession>
<feature type="compositionally biased region" description="Low complexity" evidence="3">
    <location>
        <begin position="117"/>
        <end position="126"/>
    </location>
</feature>
<dbReference type="VEuPathDB" id="MicrosporidiaDB:CWI37_0131p0050"/>
<evidence type="ECO:0000256" key="1">
    <source>
        <dbReference type="ARBA" id="ARBA00022603"/>
    </source>
</evidence>
<evidence type="ECO:0000256" key="3">
    <source>
        <dbReference type="SAM" id="MobiDB-lite"/>
    </source>
</evidence>
<keyword evidence="2 5" id="KW-0808">Transferase</keyword>
<dbReference type="InterPro" id="IPR013216">
    <property type="entry name" value="Methyltransf_11"/>
</dbReference>
<dbReference type="InterPro" id="IPR029063">
    <property type="entry name" value="SAM-dependent_MTases_sf"/>
</dbReference>
<organism evidence="5 6">
    <name type="scientific">Hamiltosporidium tvaerminnensis</name>
    <dbReference type="NCBI Taxonomy" id="1176355"/>
    <lineage>
        <taxon>Eukaryota</taxon>
        <taxon>Fungi</taxon>
        <taxon>Fungi incertae sedis</taxon>
        <taxon>Microsporidia</taxon>
        <taxon>Dubosqiidae</taxon>
        <taxon>Hamiltosporidium</taxon>
    </lineage>
</organism>
<dbReference type="CDD" id="cd02440">
    <property type="entry name" value="AdoMet_MTases"/>
    <property type="match status" value="1"/>
</dbReference>
<dbReference type="AlphaFoldDB" id="A0A4Q9L9Q4"/>
<feature type="domain" description="Methyltransferase type 11" evidence="4">
    <location>
        <begin position="157"/>
        <end position="219"/>
    </location>
</feature>
<dbReference type="GO" id="GO:0008757">
    <property type="term" value="F:S-adenosylmethionine-dependent methyltransferase activity"/>
    <property type="evidence" value="ECO:0007669"/>
    <property type="project" value="InterPro"/>
</dbReference>
<dbReference type="PANTHER" id="PTHR13069">
    <property type="entry name" value="ALKYLATED DNA REPAIR PROTEIN ALKB HOMOLOG 8"/>
    <property type="match status" value="1"/>
</dbReference>
<feature type="compositionally biased region" description="Low complexity" evidence="3">
    <location>
        <begin position="136"/>
        <end position="158"/>
    </location>
</feature>
<evidence type="ECO:0000256" key="2">
    <source>
        <dbReference type="ARBA" id="ARBA00022679"/>
    </source>
</evidence>
<reference evidence="5 6" key="1">
    <citation type="submission" date="2017-12" db="EMBL/GenBank/DDBJ databases">
        <authorList>
            <person name="Pombert J.-F."/>
            <person name="Haag K.L."/>
            <person name="Ebert D."/>
        </authorList>
    </citation>
    <scope>NUCLEOTIDE SEQUENCE [LARGE SCALE GENOMIC DNA]</scope>
    <source>
        <strain evidence="5">FI-OER-3-3</strain>
    </source>
</reference>
<keyword evidence="1 5" id="KW-0489">Methyltransferase</keyword>
<dbReference type="InterPro" id="IPR051422">
    <property type="entry name" value="AlkB_tRNA_MeTrf/Diox"/>
</dbReference>
<dbReference type="Proteomes" id="UP000292362">
    <property type="component" value="Unassembled WGS sequence"/>
</dbReference>
<comment type="caution">
    <text evidence="5">The sequence shown here is derived from an EMBL/GenBank/DDBJ whole genome shotgun (WGS) entry which is preliminary data.</text>
</comment>
<evidence type="ECO:0000259" key="4">
    <source>
        <dbReference type="Pfam" id="PF08241"/>
    </source>
</evidence>
<proteinExistence type="predicted"/>
<dbReference type="Pfam" id="PF08241">
    <property type="entry name" value="Methyltransf_11"/>
    <property type="match status" value="1"/>
</dbReference>
<dbReference type="GO" id="GO:0032259">
    <property type="term" value="P:methylation"/>
    <property type="evidence" value="ECO:0007669"/>
    <property type="project" value="UniProtKB-KW"/>
</dbReference>
<dbReference type="GO" id="GO:0008175">
    <property type="term" value="F:tRNA methyltransferase activity"/>
    <property type="evidence" value="ECO:0007669"/>
    <property type="project" value="UniProtKB-ARBA"/>
</dbReference>
<dbReference type="EMBL" id="PITJ01000131">
    <property type="protein sequence ID" value="TBU04477.1"/>
    <property type="molecule type" value="Genomic_DNA"/>
</dbReference>
<evidence type="ECO:0000313" key="5">
    <source>
        <dbReference type="EMBL" id="TBU04477.1"/>
    </source>
</evidence>
<dbReference type="PANTHER" id="PTHR13069:SF21">
    <property type="entry name" value="ALKYLATED DNA REPAIR PROTEIN ALKB HOMOLOG 8"/>
    <property type="match status" value="1"/>
</dbReference>